<dbReference type="Proteomes" id="UP001165384">
    <property type="component" value="Unassembled WGS sequence"/>
</dbReference>
<gene>
    <name evidence="2" type="ORF">LZ012_14010</name>
</gene>
<dbReference type="EMBL" id="JAKLTN010000002">
    <property type="protein sequence ID" value="MCG2578105.1"/>
    <property type="molecule type" value="Genomic_DNA"/>
</dbReference>
<feature type="region of interest" description="Disordered" evidence="1">
    <location>
        <begin position="34"/>
        <end position="54"/>
    </location>
</feature>
<proteinExistence type="predicted"/>
<evidence type="ECO:0000313" key="2">
    <source>
        <dbReference type="EMBL" id="MCG2578105.1"/>
    </source>
</evidence>
<protein>
    <submittedName>
        <fullName evidence="2">Uncharacterized protein</fullName>
    </submittedName>
</protein>
<reference evidence="2" key="1">
    <citation type="submission" date="2022-01" db="EMBL/GenBank/DDBJ databases">
        <authorList>
            <person name="Jo J.-H."/>
            <person name="Im W.-T."/>
        </authorList>
    </citation>
    <scope>NUCLEOTIDE SEQUENCE</scope>
    <source>
        <strain evidence="2">XY25</strain>
    </source>
</reference>
<keyword evidence="3" id="KW-1185">Reference proteome</keyword>
<accession>A0ABS9K4T5</accession>
<name>A0ABS9K4T5_9RHOO</name>
<evidence type="ECO:0000313" key="3">
    <source>
        <dbReference type="Proteomes" id="UP001165384"/>
    </source>
</evidence>
<evidence type="ECO:0000256" key="1">
    <source>
        <dbReference type="SAM" id="MobiDB-lite"/>
    </source>
</evidence>
<dbReference type="RefSeq" id="WP_275711433.1">
    <property type="nucleotide sequence ID" value="NZ_JAKLTN010000002.1"/>
</dbReference>
<sequence length="139" mass="13303">MVGAVGGVGGGLGIGGAGMVGSVADAASAAPAVGSVPASPPSAQATAPTASSQVSISPAARQALAAEIQQMGAPMSATTPNPFATVANGNLPSVSVSLAVNALNNYIQANGVNDTKFFNDMVAAVLLAILLQRDQSNGG</sequence>
<comment type="caution">
    <text evidence="2">The sequence shown here is derived from an EMBL/GenBank/DDBJ whole genome shotgun (WGS) entry which is preliminary data.</text>
</comment>
<organism evidence="2 3">
    <name type="scientific">Dechloromonas hankyongensis</name>
    <dbReference type="NCBI Taxonomy" id="2908002"/>
    <lineage>
        <taxon>Bacteria</taxon>
        <taxon>Pseudomonadati</taxon>
        <taxon>Pseudomonadota</taxon>
        <taxon>Betaproteobacteria</taxon>
        <taxon>Rhodocyclales</taxon>
        <taxon>Azonexaceae</taxon>
        <taxon>Dechloromonas</taxon>
    </lineage>
</organism>